<dbReference type="GO" id="GO:0015081">
    <property type="term" value="F:sodium ion transmembrane transporter activity"/>
    <property type="evidence" value="ECO:0007669"/>
    <property type="project" value="InterPro"/>
</dbReference>
<dbReference type="AlphaFoldDB" id="A0A1R4JX25"/>
<sequence length="96" mass="11002">MIDISLLKGVEITLVSITVVFVVLVGLMLIIESFKYIFKEDSAQQNAQIVKKETKEYISIEDDQESKRVAAITALIMANEEQQDRHYQITSIKRIK</sequence>
<dbReference type="GO" id="GO:0036376">
    <property type="term" value="P:sodium ion export across plasma membrane"/>
    <property type="evidence" value="ECO:0007669"/>
    <property type="project" value="InterPro"/>
</dbReference>
<evidence type="ECO:0000313" key="7">
    <source>
        <dbReference type="EMBL" id="SJN36522.1"/>
    </source>
</evidence>
<gene>
    <name evidence="7" type="ORF">FM115_07185</name>
</gene>
<keyword evidence="4 6" id="KW-1133">Transmembrane helix</keyword>
<protein>
    <recommendedName>
        <fullName evidence="9">Oxaloacetate decarboxylase gamma chain</fullName>
    </recommendedName>
</protein>
<comment type="subcellular location">
    <subcellularLocation>
        <location evidence="1">Cell membrane</location>
    </subcellularLocation>
</comment>
<evidence type="ECO:0000313" key="8">
    <source>
        <dbReference type="Proteomes" id="UP000195611"/>
    </source>
</evidence>
<evidence type="ECO:0000256" key="5">
    <source>
        <dbReference type="ARBA" id="ARBA00023136"/>
    </source>
</evidence>
<dbReference type="EMBL" id="FUKW01000096">
    <property type="protein sequence ID" value="SJN36522.1"/>
    <property type="molecule type" value="Genomic_DNA"/>
</dbReference>
<organism evidence="7 8">
    <name type="scientific">Marinilactibacillus psychrotolerans 42ea</name>
    <dbReference type="NCBI Taxonomy" id="1255609"/>
    <lineage>
        <taxon>Bacteria</taxon>
        <taxon>Bacillati</taxon>
        <taxon>Bacillota</taxon>
        <taxon>Bacilli</taxon>
        <taxon>Lactobacillales</taxon>
        <taxon>Carnobacteriaceae</taxon>
        <taxon>Marinilactibacillus</taxon>
    </lineage>
</organism>
<reference evidence="7 8" key="1">
    <citation type="submission" date="2017-02" db="EMBL/GenBank/DDBJ databases">
        <authorList>
            <person name="Peterson S.W."/>
        </authorList>
    </citation>
    <scope>NUCLEOTIDE SEQUENCE [LARGE SCALE GENOMIC DNA]</scope>
    <source>
        <strain evidence="7 8">42ea</strain>
    </source>
</reference>
<keyword evidence="5 6" id="KW-0472">Membrane</keyword>
<dbReference type="GO" id="GO:0005886">
    <property type="term" value="C:plasma membrane"/>
    <property type="evidence" value="ECO:0007669"/>
    <property type="project" value="UniProtKB-SubCell"/>
</dbReference>
<dbReference type="Proteomes" id="UP000195611">
    <property type="component" value="Unassembled WGS sequence"/>
</dbReference>
<accession>A0A1R4JX25</accession>
<name>A0A1R4JX25_9LACT</name>
<evidence type="ECO:0008006" key="9">
    <source>
        <dbReference type="Google" id="ProtNLM"/>
    </source>
</evidence>
<dbReference type="RefSeq" id="WP_087058764.1">
    <property type="nucleotide sequence ID" value="NZ_FUKW01000096.1"/>
</dbReference>
<keyword evidence="2" id="KW-1003">Cell membrane</keyword>
<evidence type="ECO:0000256" key="4">
    <source>
        <dbReference type="ARBA" id="ARBA00022989"/>
    </source>
</evidence>
<dbReference type="Pfam" id="PF04277">
    <property type="entry name" value="OAD_gamma"/>
    <property type="match status" value="1"/>
</dbReference>
<evidence type="ECO:0000256" key="6">
    <source>
        <dbReference type="SAM" id="Phobius"/>
    </source>
</evidence>
<proteinExistence type="predicted"/>
<evidence type="ECO:0000256" key="1">
    <source>
        <dbReference type="ARBA" id="ARBA00004236"/>
    </source>
</evidence>
<dbReference type="InterPro" id="IPR005899">
    <property type="entry name" value="Na_pump_deCOase"/>
</dbReference>
<evidence type="ECO:0000256" key="2">
    <source>
        <dbReference type="ARBA" id="ARBA00022475"/>
    </source>
</evidence>
<feature type="transmembrane region" description="Helical" evidence="6">
    <location>
        <begin position="12"/>
        <end position="31"/>
    </location>
</feature>
<keyword evidence="3 6" id="KW-0812">Transmembrane</keyword>
<evidence type="ECO:0000256" key="3">
    <source>
        <dbReference type="ARBA" id="ARBA00022692"/>
    </source>
</evidence>